<dbReference type="EMBL" id="CAEY01000244">
    <property type="status" value="NOT_ANNOTATED_CDS"/>
    <property type="molecule type" value="Genomic_DNA"/>
</dbReference>
<evidence type="ECO:0000313" key="7">
    <source>
        <dbReference type="EnsemblMetazoa" id="tetur15g01560.1"/>
    </source>
</evidence>
<organism evidence="7 8">
    <name type="scientific">Tetranychus urticae</name>
    <name type="common">Two-spotted spider mite</name>
    <dbReference type="NCBI Taxonomy" id="32264"/>
    <lineage>
        <taxon>Eukaryota</taxon>
        <taxon>Metazoa</taxon>
        <taxon>Ecdysozoa</taxon>
        <taxon>Arthropoda</taxon>
        <taxon>Chelicerata</taxon>
        <taxon>Arachnida</taxon>
        <taxon>Acari</taxon>
        <taxon>Acariformes</taxon>
        <taxon>Trombidiformes</taxon>
        <taxon>Prostigmata</taxon>
        <taxon>Eleutherengona</taxon>
        <taxon>Raphignathae</taxon>
        <taxon>Tetranychoidea</taxon>
        <taxon>Tetranychidae</taxon>
        <taxon>Tetranychus</taxon>
    </lineage>
</organism>
<proteinExistence type="predicted"/>
<dbReference type="PANTHER" id="PTHR11659:SF0">
    <property type="entry name" value="GLUTAMYL-TRNA(GLN) AMIDOTRANSFERASE SUBUNIT B, MITOCHONDRIAL"/>
    <property type="match status" value="1"/>
</dbReference>
<dbReference type="InterPro" id="IPR018027">
    <property type="entry name" value="Asn/Gln_amidotransferase"/>
</dbReference>
<keyword evidence="4" id="KW-0648">Protein biosynthesis</keyword>
<evidence type="ECO:0000313" key="8">
    <source>
        <dbReference type="Proteomes" id="UP000015104"/>
    </source>
</evidence>
<dbReference type="EnsemblMetazoa" id="tetur15g01560.1">
    <property type="protein sequence ID" value="tetur15g01560.1"/>
    <property type="gene ID" value="tetur15g01560"/>
</dbReference>
<keyword evidence="8" id="KW-1185">Reference proteome</keyword>
<evidence type="ECO:0000259" key="5">
    <source>
        <dbReference type="Pfam" id="PF02637"/>
    </source>
</evidence>
<dbReference type="STRING" id="32264.T1KMG7"/>
<dbReference type="Pfam" id="PF02637">
    <property type="entry name" value="GatB_Yqey"/>
    <property type="match status" value="1"/>
</dbReference>
<evidence type="ECO:0000256" key="2">
    <source>
        <dbReference type="ARBA" id="ARBA00022741"/>
    </source>
</evidence>
<dbReference type="AlphaFoldDB" id="T1KMG7"/>
<evidence type="ECO:0000256" key="1">
    <source>
        <dbReference type="ARBA" id="ARBA00022598"/>
    </source>
</evidence>
<dbReference type="GO" id="GO:0050567">
    <property type="term" value="F:glutaminyl-tRNA synthase (glutamine-hydrolyzing) activity"/>
    <property type="evidence" value="ECO:0007669"/>
    <property type="project" value="TreeGrafter"/>
</dbReference>
<sequence>MSFLASRSLRYYCVATNISKQSSTTLPANQQNSPTFQTYVGLDVHCKLNVNSKLFSRSSNNFYAKANQCVSWFDAALPGTLPAVNRRCLELAIKSALALNCQINPICVFDREHIFEPSYPSGFRLVQSREPIASNGLLNVPIKVDKTCYIKTIELKSIHLEEDSGHVFVSHLDQCNCIDLNSRGLPLIKFSFKSTIMTALESSRSVNQLIQILERIGAFTPKIEERALSIDVKIKLVSENTSDYAVTIKGINSCSSLGTYIANEFGRQKYLIKTNNPMSADQTYQALTSGGMKKIKTEDIDPRSIINLSIPPFRFDSTVQNSDENVSLSIEKIAAELPSLPDSERSHLVDHCNLNLLQATKLIENDYAQVVIKMVSNDPSICSNHLYNFTMEVLNAAIVKTNSEINQLYNFIDNLVECFNLLKSKTISRQNATEMIVSCLQGDKRSPDELIIANEWSIIEDDKIITDFCKDVIKVHCTYAFFVKRGDKKFLKNLIKRVKIASNHRIPEEKIMQKLDSLISNIDKAALAIFTTNRNKKSKNRPNLFLDENQ</sequence>
<reference evidence="8" key="1">
    <citation type="submission" date="2011-08" db="EMBL/GenBank/DDBJ databases">
        <authorList>
            <person name="Rombauts S."/>
        </authorList>
    </citation>
    <scope>NUCLEOTIDE SEQUENCE</scope>
    <source>
        <strain evidence="8">London</strain>
    </source>
</reference>
<reference evidence="7" key="2">
    <citation type="submission" date="2015-06" db="UniProtKB">
        <authorList>
            <consortium name="EnsemblMetazoa"/>
        </authorList>
    </citation>
    <scope>IDENTIFICATION</scope>
</reference>
<dbReference type="HOGENOM" id="CLU_019240_0_1_1"/>
<dbReference type="GO" id="GO:0070681">
    <property type="term" value="P:glutaminyl-tRNAGln biosynthesis via transamidation"/>
    <property type="evidence" value="ECO:0007669"/>
    <property type="project" value="TreeGrafter"/>
</dbReference>
<dbReference type="PANTHER" id="PTHR11659">
    <property type="entry name" value="GLUTAMYL-TRNA GLN AMIDOTRANSFERASE SUBUNIT B MITOCHONDRIAL AND PROKARYOTIC PET112-RELATED"/>
    <property type="match status" value="1"/>
</dbReference>
<name>T1KMG7_TETUR</name>
<dbReference type="GO" id="GO:0032543">
    <property type="term" value="P:mitochondrial translation"/>
    <property type="evidence" value="ECO:0007669"/>
    <property type="project" value="TreeGrafter"/>
</dbReference>
<dbReference type="GO" id="GO:0005524">
    <property type="term" value="F:ATP binding"/>
    <property type="evidence" value="ECO:0007669"/>
    <property type="project" value="UniProtKB-KW"/>
</dbReference>
<dbReference type="InterPro" id="IPR017959">
    <property type="entry name" value="Asn/Gln-tRNA_amidoTrfase_suB/E"/>
</dbReference>
<keyword evidence="3" id="KW-0067">ATP-binding</keyword>
<dbReference type="Pfam" id="PF02934">
    <property type="entry name" value="GatB_N"/>
    <property type="match status" value="1"/>
</dbReference>
<feature type="domain" description="Asn/Gln amidotransferase" evidence="5">
    <location>
        <begin position="383"/>
        <end position="511"/>
    </location>
</feature>
<dbReference type="Proteomes" id="UP000015104">
    <property type="component" value="Unassembled WGS sequence"/>
</dbReference>
<dbReference type="InterPro" id="IPR006075">
    <property type="entry name" value="Asn/Gln-tRNA_Trfase_suB/E_cat"/>
</dbReference>
<accession>T1KMG7</accession>
<keyword evidence="2" id="KW-0547">Nucleotide-binding</keyword>
<dbReference type="InterPro" id="IPR014746">
    <property type="entry name" value="Gln_synth/guanido_kin_cat_dom"/>
</dbReference>
<evidence type="ECO:0008006" key="9">
    <source>
        <dbReference type="Google" id="ProtNLM"/>
    </source>
</evidence>
<evidence type="ECO:0000256" key="3">
    <source>
        <dbReference type="ARBA" id="ARBA00022840"/>
    </source>
</evidence>
<dbReference type="GO" id="GO:0030956">
    <property type="term" value="C:glutamyl-tRNA(Gln) amidotransferase complex"/>
    <property type="evidence" value="ECO:0007669"/>
    <property type="project" value="TreeGrafter"/>
</dbReference>
<protein>
    <recommendedName>
        <fullName evidence="9">Glutamyl-tRNA(Gln) amidotransferase subunit B, mitochondrial</fullName>
    </recommendedName>
</protein>
<dbReference type="SUPFAM" id="SSF55931">
    <property type="entry name" value="Glutamine synthetase/guanido kinase"/>
    <property type="match status" value="1"/>
</dbReference>
<dbReference type="eggNOG" id="KOG2438">
    <property type="taxonomic scope" value="Eukaryota"/>
</dbReference>
<evidence type="ECO:0000259" key="6">
    <source>
        <dbReference type="Pfam" id="PF02934"/>
    </source>
</evidence>
<dbReference type="GO" id="GO:0005739">
    <property type="term" value="C:mitochondrion"/>
    <property type="evidence" value="ECO:0007669"/>
    <property type="project" value="TreeGrafter"/>
</dbReference>
<feature type="domain" description="Aspartyl/Glutamyl-tRNA(Gln) amidotransferase subunit B/E catalytic" evidence="6">
    <location>
        <begin position="39"/>
        <end position="283"/>
    </location>
</feature>
<keyword evidence="1" id="KW-0436">Ligase</keyword>
<evidence type="ECO:0000256" key="4">
    <source>
        <dbReference type="ARBA" id="ARBA00022917"/>
    </source>
</evidence>